<evidence type="ECO:0000313" key="5">
    <source>
        <dbReference type="EMBL" id="EBS0571992.1"/>
    </source>
</evidence>
<sequence length="143" mass="15640">MTDILEIIRPHVHLERQGKNYVGLCPFHQEKTPSFTVDPSEQTFCCLGCGACGDAGEFANLMLTKGPGVVLNVNLHVAPNFTGRVVVQLKEGRHVCDYPLVNGEHVATLPSFLEMARLAGWSVTPEQGGMQCATLRYSMLSTH</sequence>
<keyword evidence="1" id="KW-0479">Metal-binding</keyword>
<dbReference type="PANTHER" id="PTHR30313:SF2">
    <property type="entry name" value="DNA PRIMASE"/>
    <property type="match status" value="1"/>
</dbReference>
<protein>
    <submittedName>
        <fullName evidence="5">DNA primase</fullName>
    </submittedName>
</protein>
<keyword evidence="2" id="KW-0863">Zinc-finger</keyword>
<evidence type="ECO:0000256" key="3">
    <source>
        <dbReference type="ARBA" id="ARBA00022833"/>
    </source>
</evidence>
<dbReference type="PANTHER" id="PTHR30313">
    <property type="entry name" value="DNA PRIMASE"/>
    <property type="match status" value="1"/>
</dbReference>
<dbReference type="Pfam" id="PF01807">
    <property type="entry name" value="Zn_ribbon_DnaG"/>
    <property type="match status" value="1"/>
</dbReference>
<accession>A0A5U8Y050</accession>
<name>A0A5U8Y050_SALET</name>
<dbReference type="SUPFAM" id="SSF57783">
    <property type="entry name" value="Zinc beta-ribbon"/>
    <property type="match status" value="1"/>
</dbReference>
<dbReference type="InterPro" id="IPR036977">
    <property type="entry name" value="DNA_primase_Znf_CHC2"/>
</dbReference>
<proteinExistence type="predicted"/>
<dbReference type="GO" id="GO:0006269">
    <property type="term" value="P:DNA replication, synthesis of primer"/>
    <property type="evidence" value="ECO:0007669"/>
    <property type="project" value="TreeGrafter"/>
</dbReference>
<evidence type="ECO:0000256" key="1">
    <source>
        <dbReference type="ARBA" id="ARBA00022723"/>
    </source>
</evidence>
<evidence type="ECO:0000259" key="4">
    <source>
        <dbReference type="SMART" id="SM00400"/>
    </source>
</evidence>
<evidence type="ECO:0000256" key="2">
    <source>
        <dbReference type="ARBA" id="ARBA00022771"/>
    </source>
</evidence>
<keyword evidence="3" id="KW-0862">Zinc</keyword>
<dbReference type="InterPro" id="IPR050219">
    <property type="entry name" value="DnaG_primase"/>
</dbReference>
<dbReference type="GO" id="GO:0008270">
    <property type="term" value="F:zinc ion binding"/>
    <property type="evidence" value="ECO:0007669"/>
    <property type="project" value="UniProtKB-KW"/>
</dbReference>
<dbReference type="Gene3D" id="3.90.580.10">
    <property type="entry name" value="Zinc finger, CHC2-type domain"/>
    <property type="match status" value="1"/>
</dbReference>
<dbReference type="SMART" id="SM00400">
    <property type="entry name" value="ZnF_CHCC"/>
    <property type="match status" value="1"/>
</dbReference>
<gene>
    <name evidence="5" type="ORF">DTU64_05885</name>
</gene>
<dbReference type="GO" id="GO:0005737">
    <property type="term" value="C:cytoplasm"/>
    <property type="evidence" value="ECO:0007669"/>
    <property type="project" value="TreeGrafter"/>
</dbReference>
<dbReference type="AlphaFoldDB" id="A0A5U8Y050"/>
<dbReference type="InterPro" id="IPR002694">
    <property type="entry name" value="Znf_CHC2"/>
</dbReference>
<comment type="caution">
    <text evidence="5">The sequence shown here is derived from an EMBL/GenBank/DDBJ whole genome shotgun (WGS) entry which is preliminary data.</text>
</comment>
<dbReference type="EMBL" id="AAGUDL010000004">
    <property type="protein sequence ID" value="EBS0571992.1"/>
    <property type="molecule type" value="Genomic_DNA"/>
</dbReference>
<dbReference type="GO" id="GO:0003677">
    <property type="term" value="F:DNA binding"/>
    <property type="evidence" value="ECO:0007669"/>
    <property type="project" value="InterPro"/>
</dbReference>
<feature type="domain" description="Zinc finger CHC2-type" evidence="4">
    <location>
        <begin position="21"/>
        <end position="74"/>
    </location>
</feature>
<reference evidence="5" key="1">
    <citation type="submission" date="2018-07" db="EMBL/GenBank/DDBJ databases">
        <authorList>
            <person name="Ashton P.M."/>
            <person name="Dallman T."/>
            <person name="Nair S."/>
            <person name="De Pinna E."/>
            <person name="Peters T."/>
            <person name="Grant K."/>
        </authorList>
    </citation>
    <scope>NUCLEOTIDE SEQUENCE</scope>
    <source>
        <strain evidence="5">444464</strain>
    </source>
</reference>
<dbReference type="GO" id="GO:0003899">
    <property type="term" value="F:DNA-directed RNA polymerase activity"/>
    <property type="evidence" value="ECO:0007669"/>
    <property type="project" value="InterPro"/>
</dbReference>
<organism evidence="5">
    <name type="scientific">Salmonella enterica subsp. enterica serovar Sandiego</name>
    <dbReference type="NCBI Taxonomy" id="1151002"/>
    <lineage>
        <taxon>Bacteria</taxon>
        <taxon>Pseudomonadati</taxon>
        <taxon>Pseudomonadota</taxon>
        <taxon>Gammaproteobacteria</taxon>
        <taxon>Enterobacterales</taxon>
        <taxon>Enterobacteriaceae</taxon>
        <taxon>Salmonella</taxon>
    </lineage>
</organism>